<evidence type="ECO:0000256" key="1">
    <source>
        <dbReference type="SAM" id="SignalP"/>
    </source>
</evidence>
<feature type="chain" id="PRO_5040901847" description="Endonuclease/exonuclease/phosphatase domain-containing protein" evidence="1">
    <location>
        <begin position="41"/>
        <end position="352"/>
    </location>
</feature>
<proteinExistence type="predicted"/>
<dbReference type="EMBL" id="BRXY01000247">
    <property type="protein sequence ID" value="GMH80580.1"/>
    <property type="molecule type" value="Genomic_DNA"/>
</dbReference>
<dbReference type="Pfam" id="PF03372">
    <property type="entry name" value="Exo_endo_phos"/>
    <property type="match status" value="1"/>
</dbReference>
<dbReference type="InterPro" id="IPR005135">
    <property type="entry name" value="Endo/exonuclease/phosphatase"/>
</dbReference>
<organism evidence="3 4">
    <name type="scientific">Triparma strigata</name>
    <dbReference type="NCBI Taxonomy" id="1606541"/>
    <lineage>
        <taxon>Eukaryota</taxon>
        <taxon>Sar</taxon>
        <taxon>Stramenopiles</taxon>
        <taxon>Ochrophyta</taxon>
        <taxon>Bolidophyceae</taxon>
        <taxon>Parmales</taxon>
        <taxon>Triparmaceae</taxon>
        <taxon>Triparma</taxon>
    </lineage>
</organism>
<name>A0A9W7B309_9STRA</name>
<keyword evidence="4" id="KW-1185">Reference proteome</keyword>
<evidence type="ECO:0000313" key="4">
    <source>
        <dbReference type="Proteomes" id="UP001165085"/>
    </source>
</evidence>
<dbReference type="GO" id="GO:0003824">
    <property type="term" value="F:catalytic activity"/>
    <property type="evidence" value="ECO:0007669"/>
    <property type="project" value="InterPro"/>
</dbReference>
<accession>A0A9W7B309</accession>
<comment type="caution">
    <text evidence="3">The sequence shown here is derived from an EMBL/GenBank/DDBJ whole genome shotgun (WGS) entry which is preliminary data.</text>
</comment>
<protein>
    <recommendedName>
        <fullName evidence="2">Endonuclease/exonuclease/phosphatase domain-containing protein</fullName>
    </recommendedName>
</protein>
<dbReference type="OrthoDB" id="195344at2759"/>
<feature type="domain" description="Endonuclease/exonuclease/phosphatase" evidence="2">
    <location>
        <begin position="98"/>
        <end position="343"/>
    </location>
</feature>
<keyword evidence="1" id="KW-0732">Signal</keyword>
<dbReference type="Proteomes" id="UP001165085">
    <property type="component" value="Unassembled WGS sequence"/>
</dbReference>
<dbReference type="InterPro" id="IPR036691">
    <property type="entry name" value="Endo/exonu/phosph_ase_sf"/>
</dbReference>
<evidence type="ECO:0000313" key="3">
    <source>
        <dbReference type="EMBL" id="GMH80580.1"/>
    </source>
</evidence>
<dbReference type="SUPFAM" id="SSF56219">
    <property type="entry name" value="DNase I-like"/>
    <property type="match status" value="1"/>
</dbReference>
<reference evidence="4" key="1">
    <citation type="journal article" date="2023" name="Commun. Biol.">
        <title>Genome analysis of Parmales, the sister group of diatoms, reveals the evolutionary specialization of diatoms from phago-mixotrophs to photoautotrophs.</title>
        <authorList>
            <person name="Ban H."/>
            <person name="Sato S."/>
            <person name="Yoshikawa S."/>
            <person name="Yamada K."/>
            <person name="Nakamura Y."/>
            <person name="Ichinomiya M."/>
            <person name="Sato N."/>
            <person name="Blanc-Mathieu R."/>
            <person name="Endo H."/>
            <person name="Kuwata A."/>
            <person name="Ogata H."/>
        </authorList>
    </citation>
    <scope>NUCLEOTIDE SEQUENCE [LARGE SCALE GENOMIC DNA]</scope>
    <source>
        <strain evidence="4">NIES 3701</strain>
    </source>
</reference>
<gene>
    <name evidence="3" type="ORF">TrST_g623</name>
</gene>
<evidence type="ECO:0000259" key="2">
    <source>
        <dbReference type="Pfam" id="PF03372"/>
    </source>
</evidence>
<sequence length="352" mass="38035">MPRVPRFMRKSTPPTFLALALTVVTSQAALSPLCVPPVDGDDIFINCSIDSGSPNLSSVNNPKPLLPQIGDLSQIPSSLTVAEYNIDRNGYGGDGSRESGLQSIIDLLHDGSVVPEFDVLLLSEVGRGCDGYGGGNGAEDIAKSFNMFWVYAVEYVQVDAASQAGECSIGNAVLSKYPLDDLEQITFTNQCCRYGGRWGGRSAVKASISFNSTTITVISTHLESGQSDIKSVLNGTYVRERQAAELSTKFANPDAAMTIIGGDFNSPLRSVDPTRLSFEYNSFHDSHDSMPWRQRNTCPDGAIAQYAKALTLDMIYVDNIDLLVEDSVGICDDEDICNGWSDHVPIFASYSI</sequence>
<feature type="signal peptide" evidence="1">
    <location>
        <begin position="1"/>
        <end position="40"/>
    </location>
</feature>
<dbReference type="Gene3D" id="3.60.10.10">
    <property type="entry name" value="Endonuclease/exonuclease/phosphatase"/>
    <property type="match status" value="1"/>
</dbReference>
<dbReference type="AlphaFoldDB" id="A0A9W7B309"/>